<evidence type="ECO:0000259" key="1">
    <source>
        <dbReference type="Pfam" id="PF08421"/>
    </source>
</evidence>
<evidence type="ECO:0000313" key="4">
    <source>
        <dbReference type="Proteomes" id="UP000289856"/>
    </source>
</evidence>
<dbReference type="InterPro" id="IPR029063">
    <property type="entry name" value="SAM-dependent_MTases_sf"/>
</dbReference>
<dbReference type="RefSeq" id="WP_130615371.1">
    <property type="nucleotide sequence ID" value="NZ_AP019400.1"/>
</dbReference>
<dbReference type="Gene3D" id="3.40.50.720">
    <property type="entry name" value="NAD(P)-binding Rossmann-like Domain"/>
    <property type="match status" value="1"/>
</dbReference>
<organism evidence="3 4">
    <name type="scientific">Cohnella abietis</name>
    <dbReference type="NCBI Taxonomy" id="2507935"/>
    <lineage>
        <taxon>Bacteria</taxon>
        <taxon>Bacillati</taxon>
        <taxon>Bacillota</taxon>
        <taxon>Bacilli</taxon>
        <taxon>Bacillales</taxon>
        <taxon>Paenibacillaceae</taxon>
        <taxon>Cohnella</taxon>
    </lineage>
</organism>
<evidence type="ECO:0000259" key="2">
    <source>
        <dbReference type="Pfam" id="PF08484"/>
    </source>
</evidence>
<reference evidence="3 4" key="1">
    <citation type="submission" date="2019-01" db="EMBL/GenBank/DDBJ databases">
        <title>Complete genome sequence of Cohnella hallensis HS21 isolated from Korean fir (Abies koreana) rhizospheric soil.</title>
        <authorList>
            <person name="Jiang L."/>
            <person name="Kang S.W."/>
            <person name="Kim S."/>
            <person name="Jung J."/>
            <person name="Kim C.Y."/>
            <person name="Kim D.H."/>
            <person name="Kim S.W."/>
            <person name="Lee J."/>
        </authorList>
    </citation>
    <scope>NUCLEOTIDE SEQUENCE [LARGE SCALE GENOMIC DNA]</scope>
    <source>
        <strain evidence="3 4">HS21</strain>
    </source>
</reference>
<dbReference type="InterPro" id="IPR038576">
    <property type="entry name" value="Methyltransf_Zn-bd_dom_put_sf"/>
</dbReference>
<sequence>MTAVRITERQDCRVCGSTSLNRWVHLAQMPLTDDLRTEIQDHNLFLADIDVYVCESCGVSQTVKVIDLNEYYKDYAYTVASSGFANRFMERLAESLFQKYELSSNCTVLEVGSGDGKQLTYFQKLGADVFGFEPSSELCRRSEEIGVPVFQGLFSKDSIRDVPTKYRNADVLLLTYTFDHIPEPTYFLEAAKQMVNPETGLLVIEVHDLEKIVERREYCLFEHEHFVYLTSDTMGEALKRNGFELLSTELLPESERRGNSLLIVATPSESKNVERFKEPIKSSKLISFDTFNEDMVAGIRRLDDFIEKQISEGKKVAGYGAGGRGVMTMAAMQSAHKLSYVCDNNTSFHGFLTPKSNVIVKPPKYLEENPVDILLVFSFGYLQEIKEAVSAFNNAPKEVISMLEVL</sequence>
<dbReference type="GO" id="GO:0008168">
    <property type="term" value="F:methyltransferase activity"/>
    <property type="evidence" value="ECO:0007669"/>
    <property type="project" value="UniProtKB-KW"/>
</dbReference>
<dbReference type="PANTHER" id="PTHR43861:SF5">
    <property type="entry name" value="BLL5978 PROTEIN"/>
    <property type="match status" value="1"/>
</dbReference>
<feature type="domain" description="Methyltransferase putative zinc binding" evidence="1">
    <location>
        <begin position="12"/>
        <end position="72"/>
    </location>
</feature>
<dbReference type="OrthoDB" id="3637131at2"/>
<dbReference type="KEGG" id="cohn:KCTCHS21_55300"/>
<evidence type="ECO:0000313" key="3">
    <source>
        <dbReference type="EMBL" id="BBI36131.1"/>
    </source>
</evidence>
<dbReference type="PANTHER" id="PTHR43861">
    <property type="entry name" value="TRANS-ACONITATE 2-METHYLTRANSFERASE-RELATED"/>
    <property type="match status" value="1"/>
</dbReference>
<keyword evidence="3" id="KW-0808">Transferase</keyword>
<dbReference type="SUPFAM" id="SSF53335">
    <property type="entry name" value="S-adenosyl-L-methionine-dependent methyltransferases"/>
    <property type="match status" value="1"/>
</dbReference>
<dbReference type="CDD" id="cd02440">
    <property type="entry name" value="AdoMet_MTases"/>
    <property type="match status" value="1"/>
</dbReference>
<dbReference type="Pfam" id="PF08421">
    <property type="entry name" value="Methyltransf_13"/>
    <property type="match status" value="1"/>
</dbReference>
<dbReference type="GO" id="GO:0032259">
    <property type="term" value="P:methylation"/>
    <property type="evidence" value="ECO:0007669"/>
    <property type="project" value="UniProtKB-KW"/>
</dbReference>
<keyword evidence="4" id="KW-1185">Reference proteome</keyword>
<dbReference type="Gene3D" id="6.20.50.110">
    <property type="entry name" value="Methyltransferase, zinc-binding domain"/>
    <property type="match status" value="1"/>
</dbReference>
<dbReference type="InterPro" id="IPR013630">
    <property type="entry name" value="Methyltransf_Zn-bd_dom_put"/>
</dbReference>
<proteinExistence type="predicted"/>
<dbReference type="Pfam" id="PF13489">
    <property type="entry name" value="Methyltransf_23"/>
    <property type="match status" value="1"/>
</dbReference>
<protein>
    <submittedName>
        <fullName evidence="3">Methyltransferase</fullName>
    </submittedName>
</protein>
<keyword evidence="3" id="KW-0489">Methyltransferase</keyword>
<dbReference type="Proteomes" id="UP000289856">
    <property type="component" value="Chromosome"/>
</dbReference>
<dbReference type="InterPro" id="IPR013691">
    <property type="entry name" value="MeTrfase_14"/>
</dbReference>
<dbReference type="EMBL" id="AP019400">
    <property type="protein sequence ID" value="BBI36131.1"/>
    <property type="molecule type" value="Genomic_DNA"/>
</dbReference>
<accession>A0A3T1DDA1</accession>
<feature type="domain" description="C-methyltransferase" evidence="2">
    <location>
        <begin position="281"/>
        <end position="396"/>
    </location>
</feature>
<dbReference type="AlphaFoldDB" id="A0A3T1DDA1"/>
<dbReference type="Gene3D" id="3.40.50.150">
    <property type="entry name" value="Vaccinia Virus protein VP39"/>
    <property type="match status" value="1"/>
</dbReference>
<dbReference type="Pfam" id="PF08484">
    <property type="entry name" value="Methyltransf_14"/>
    <property type="match status" value="1"/>
</dbReference>
<name>A0A3T1DDA1_9BACL</name>
<gene>
    <name evidence="3" type="ORF">KCTCHS21_55300</name>
</gene>